<dbReference type="PRINTS" id="PR00455">
    <property type="entry name" value="HTHTETR"/>
</dbReference>
<dbReference type="InterPro" id="IPR001647">
    <property type="entry name" value="HTH_TetR"/>
</dbReference>
<evidence type="ECO:0000313" key="4">
    <source>
        <dbReference type="EMBL" id="RIA66505.1"/>
    </source>
</evidence>
<keyword evidence="5" id="KW-1185">Reference proteome</keyword>
<dbReference type="InterPro" id="IPR009057">
    <property type="entry name" value="Homeodomain-like_sf"/>
</dbReference>
<name>A0A397R2J2_9MOLU</name>
<proteinExistence type="predicted"/>
<dbReference type="Pfam" id="PF00440">
    <property type="entry name" value="TetR_N"/>
    <property type="match status" value="1"/>
</dbReference>
<dbReference type="InParanoid" id="A0A397R2J2"/>
<protein>
    <submittedName>
        <fullName evidence="4">TetR family transcriptional regulator</fullName>
    </submittedName>
</protein>
<evidence type="ECO:0000313" key="5">
    <source>
        <dbReference type="Proteomes" id="UP000266506"/>
    </source>
</evidence>
<sequence length="204" mass="23299">MKDDEIKVKIAEVAKQEFLELGYVDASMRNISSKAGLTTGSLYNRFRDKAELFEYIVGGAVNDVFEKFTSFNAAYSISNNVELKTEEEQYNASAMKFIIDTMFDNYDSFDLVINKGIGSPYENFMDKLIGVATENTVNFIFAVKPGVKNPVIVEDITHLLNVALFDAIAEIFRKHYTKEQADYYMRNIFSFYNSGWHALLSKDF</sequence>
<dbReference type="Proteomes" id="UP000266506">
    <property type="component" value="Unassembled WGS sequence"/>
</dbReference>
<dbReference type="SUPFAM" id="SSF46689">
    <property type="entry name" value="Homeodomain-like"/>
    <property type="match status" value="1"/>
</dbReference>
<evidence type="ECO:0000256" key="2">
    <source>
        <dbReference type="PROSITE-ProRule" id="PRU00335"/>
    </source>
</evidence>
<dbReference type="EMBL" id="QXEV01000023">
    <property type="protein sequence ID" value="RIA66505.1"/>
    <property type="molecule type" value="Genomic_DNA"/>
</dbReference>
<dbReference type="InterPro" id="IPR023772">
    <property type="entry name" value="DNA-bd_HTH_TetR-type_CS"/>
</dbReference>
<reference evidence="4 5" key="1">
    <citation type="submission" date="2018-08" db="EMBL/GenBank/DDBJ databases">
        <title>Genomic Encyclopedia of Archaeal and Bacterial Type Strains, Phase II (KMG-II): from individual species to whole genera.</title>
        <authorList>
            <person name="Goeker M."/>
        </authorList>
    </citation>
    <scope>NUCLEOTIDE SEQUENCE [LARGE SCALE GENOMIC DNA]</scope>
    <source>
        <strain evidence="4 5">ATCC 27112</strain>
    </source>
</reference>
<dbReference type="PROSITE" id="PS01081">
    <property type="entry name" value="HTH_TETR_1"/>
    <property type="match status" value="1"/>
</dbReference>
<accession>A0A397R2J2</accession>
<gene>
    <name evidence="4" type="ORF">EI71_01617</name>
</gene>
<dbReference type="OrthoDB" id="362563at2"/>
<dbReference type="GO" id="GO:0003677">
    <property type="term" value="F:DNA binding"/>
    <property type="evidence" value="ECO:0007669"/>
    <property type="project" value="UniProtKB-UniRule"/>
</dbReference>
<feature type="DNA-binding region" description="H-T-H motif" evidence="2">
    <location>
        <begin position="27"/>
        <end position="46"/>
    </location>
</feature>
<evidence type="ECO:0000259" key="3">
    <source>
        <dbReference type="PROSITE" id="PS50977"/>
    </source>
</evidence>
<dbReference type="PROSITE" id="PS50977">
    <property type="entry name" value="HTH_TETR_2"/>
    <property type="match status" value="1"/>
</dbReference>
<evidence type="ECO:0000256" key="1">
    <source>
        <dbReference type="ARBA" id="ARBA00023125"/>
    </source>
</evidence>
<dbReference type="AlphaFoldDB" id="A0A397R2J2"/>
<feature type="domain" description="HTH tetR-type" evidence="3">
    <location>
        <begin position="4"/>
        <end position="64"/>
    </location>
</feature>
<organism evidence="4 5">
    <name type="scientific">Anaeroplasma bactoclasticum</name>
    <dbReference type="NCBI Taxonomy" id="2088"/>
    <lineage>
        <taxon>Bacteria</taxon>
        <taxon>Bacillati</taxon>
        <taxon>Mycoplasmatota</taxon>
        <taxon>Mollicutes</taxon>
        <taxon>Anaeroplasmatales</taxon>
        <taxon>Anaeroplasmataceae</taxon>
        <taxon>Anaeroplasma</taxon>
    </lineage>
</organism>
<keyword evidence="1 2" id="KW-0238">DNA-binding</keyword>
<comment type="caution">
    <text evidence="4">The sequence shown here is derived from an EMBL/GenBank/DDBJ whole genome shotgun (WGS) entry which is preliminary data.</text>
</comment>
<dbReference type="RefSeq" id="WP_119016715.1">
    <property type="nucleotide sequence ID" value="NZ_QXEV01000023.1"/>
</dbReference>
<dbReference type="Gene3D" id="1.10.357.10">
    <property type="entry name" value="Tetracycline Repressor, domain 2"/>
    <property type="match status" value="1"/>
</dbReference>